<proteinExistence type="predicted"/>
<name>A0AA36EXG0_OCTVU</name>
<evidence type="ECO:0000256" key="1">
    <source>
        <dbReference type="SAM" id="MobiDB-lite"/>
    </source>
</evidence>
<organism evidence="2 3">
    <name type="scientific">Octopus vulgaris</name>
    <name type="common">Common octopus</name>
    <dbReference type="NCBI Taxonomy" id="6645"/>
    <lineage>
        <taxon>Eukaryota</taxon>
        <taxon>Metazoa</taxon>
        <taxon>Spiralia</taxon>
        <taxon>Lophotrochozoa</taxon>
        <taxon>Mollusca</taxon>
        <taxon>Cephalopoda</taxon>
        <taxon>Coleoidea</taxon>
        <taxon>Octopodiformes</taxon>
        <taxon>Octopoda</taxon>
        <taxon>Incirrata</taxon>
        <taxon>Octopodidae</taxon>
        <taxon>Octopus</taxon>
    </lineage>
</organism>
<keyword evidence="3" id="KW-1185">Reference proteome</keyword>
<evidence type="ECO:0000313" key="3">
    <source>
        <dbReference type="Proteomes" id="UP001162480"/>
    </source>
</evidence>
<gene>
    <name evidence="2" type="ORF">OCTVUL_1B001938</name>
</gene>
<accession>A0AA36EXG0</accession>
<reference evidence="2" key="1">
    <citation type="submission" date="2023-08" db="EMBL/GenBank/DDBJ databases">
        <authorList>
            <person name="Alioto T."/>
            <person name="Alioto T."/>
            <person name="Gomez Garrido J."/>
        </authorList>
    </citation>
    <scope>NUCLEOTIDE SEQUENCE</scope>
</reference>
<dbReference type="Proteomes" id="UP001162480">
    <property type="component" value="Chromosome 1"/>
</dbReference>
<sequence length="134" mass="15377">METNQHHLSRGGRDKHKYLKTLSSKHGRKNAKEKDVVALMHQPTNLALPSSSLSPSHLYGSLQAPFLPPTKPPTSYFPQLQIHVTLISFSIPLFYPLTQDNARLLQYTPPYHSSTLPLSHFFLQSWYFFRSCQL</sequence>
<evidence type="ECO:0000313" key="2">
    <source>
        <dbReference type="EMBL" id="CAI9716662.1"/>
    </source>
</evidence>
<dbReference type="AlphaFoldDB" id="A0AA36EXG0"/>
<protein>
    <submittedName>
        <fullName evidence="2">Uncharacterized protein</fullName>
    </submittedName>
</protein>
<dbReference type="EMBL" id="OX597814">
    <property type="protein sequence ID" value="CAI9716662.1"/>
    <property type="molecule type" value="Genomic_DNA"/>
</dbReference>
<feature type="compositionally biased region" description="Basic residues" evidence="1">
    <location>
        <begin position="7"/>
        <end position="29"/>
    </location>
</feature>
<feature type="region of interest" description="Disordered" evidence="1">
    <location>
        <begin position="1"/>
        <end position="32"/>
    </location>
</feature>